<reference evidence="1 2" key="1">
    <citation type="journal article" date="2023" name="Plants (Basel)">
        <title>Bridging the Gap: Combining Genomics and Transcriptomics Approaches to Understand Stylosanthes scabra, an Orphan Legume from the Brazilian Caatinga.</title>
        <authorList>
            <person name="Ferreira-Neto J.R.C."/>
            <person name="da Silva M.D."/>
            <person name="Binneck E."/>
            <person name="de Melo N.F."/>
            <person name="da Silva R.H."/>
            <person name="de Melo A.L.T.M."/>
            <person name="Pandolfi V."/>
            <person name="Bustamante F.O."/>
            <person name="Brasileiro-Vidal A.C."/>
            <person name="Benko-Iseppon A.M."/>
        </authorList>
    </citation>
    <scope>NUCLEOTIDE SEQUENCE [LARGE SCALE GENOMIC DNA]</scope>
    <source>
        <tissue evidence="1">Leaves</tissue>
    </source>
</reference>
<proteinExistence type="predicted"/>
<name>A0ABU6TVB9_9FABA</name>
<dbReference type="Proteomes" id="UP001341840">
    <property type="component" value="Unassembled WGS sequence"/>
</dbReference>
<sequence length="91" mass="10346">MNCCASYEFVKEHWDESKLKRCSIIVGVGQDQTDDNSEWLFRADLDEASQVQLNIPTTVNQEIYTIVGSDCGIICLQLARPGNRSRLLEEH</sequence>
<keyword evidence="2" id="KW-1185">Reference proteome</keyword>
<gene>
    <name evidence="1" type="ORF">PIB30_095270</name>
</gene>
<dbReference type="EMBL" id="JASCZI010092787">
    <property type="protein sequence ID" value="MED6152781.1"/>
    <property type="molecule type" value="Genomic_DNA"/>
</dbReference>
<accession>A0ABU6TVB9</accession>
<comment type="caution">
    <text evidence="1">The sequence shown here is derived from an EMBL/GenBank/DDBJ whole genome shotgun (WGS) entry which is preliminary data.</text>
</comment>
<evidence type="ECO:0000313" key="2">
    <source>
        <dbReference type="Proteomes" id="UP001341840"/>
    </source>
</evidence>
<organism evidence="1 2">
    <name type="scientific">Stylosanthes scabra</name>
    <dbReference type="NCBI Taxonomy" id="79078"/>
    <lineage>
        <taxon>Eukaryota</taxon>
        <taxon>Viridiplantae</taxon>
        <taxon>Streptophyta</taxon>
        <taxon>Embryophyta</taxon>
        <taxon>Tracheophyta</taxon>
        <taxon>Spermatophyta</taxon>
        <taxon>Magnoliopsida</taxon>
        <taxon>eudicotyledons</taxon>
        <taxon>Gunneridae</taxon>
        <taxon>Pentapetalae</taxon>
        <taxon>rosids</taxon>
        <taxon>fabids</taxon>
        <taxon>Fabales</taxon>
        <taxon>Fabaceae</taxon>
        <taxon>Papilionoideae</taxon>
        <taxon>50 kb inversion clade</taxon>
        <taxon>dalbergioids sensu lato</taxon>
        <taxon>Dalbergieae</taxon>
        <taxon>Pterocarpus clade</taxon>
        <taxon>Stylosanthes</taxon>
    </lineage>
</organism>
<evidence type="ECO:0000313" key="1">
    <source>
        <dbReference type="EMBL" id="MED6152781.1"/>
    </source>
</evidence>
<protein>
    <submittedName>
        <fullName evidence="1">Uncharacterized protein</fullName>
    </submittedName>
</protein>